<dbReference type="SUPFAM" id="SSF111038">
    <property type="entry name" value="YjbQ-like"/>
    <property type="match status" value="1"/>
</dbReference>
<reference evidence="2" key="1">
    <citation type="submission" date="2018-06" db="EMBL/GenBank/DDBJ databases">
        <authorList>
            <person name="Zhirakovskaya E."/>
        </authorList>
    </citation>
    <scope>NUCLEOTIDE SEQUENCE</scope>
</reference>
<dbReference type="PANTHER" id="PTHR30615:SF8">
    <property type="entry name" value="UPF0047 PROTEIN C4A8.02C"/>
    <property type="match status" value="1"/>
</dbReference>
<dbReference type="PIRSF" id="PIRSF004681">
    <property type="entry name" value="UCP004681"/>
    <property type="match status" value="1"/>
</dbReference>
<name>A0A3B1DD96_9ZZZZ</name>
<dbReference type="Pfam" id="PF01894">
    <property type="entry name" value="YjbQ"/>
    <property type="match status" value="1"/>
</dbReference>
<sequence>MKQATHQFSVTTQGKGLVTINREIASWVRGQGILTGLLTVFLRHTSASLVIQENADPDVLDDLNNFFGRLVPDGDPVHRHQSEGPDDMPAHIRSALTQPQISVPIVEGRMALGTWQDIYIFEHRNSPHRREVVLHILGD</sequence>
<dbReference type="InterPro" id="IPR035917">
    <property type="entry name" value="YjbQ-like_sf"/>
</dbReference>
<proteinExistence type="inferred from homology"/>
<comment type="similarity">
    <text evidence="1">Belongs to the UPF0047 family.</text>
</comment>
<dbReference type="InterPro" id="IPR001602">
    <property type="entry name" value="UPF0047_YjbQ-like"/>
</dbReference>
<evidence type="ECO:0000313" key="2">
    <source>
        <dbReference type="EMBL" id="VAX29685.1"/>
    </source>
</evidence>
<evidence type="ECO:0000256" key="1">
    <source>
        <dbReference type="ARBA" id="ARBA00005534"/>
    </source>
</evidence>
<dbReference type="AlphaFoldDB" id="A0A3B1DD96"/>
<dbReference type="Gene3D" id="2.60.120.460">
    <property type="entry name" value="YjbQ-like"/>
    <property type="match status" value="1"/>
</dbReference>
<gene>
    <name evidence="2" type="ORF">MNBD_NITROSPINAE05-564</name>
</gene>
<dbReference type="PANTHER" id="PTHR30615">
    <property type="entry name" value="UNCHARACTERIZED PROTEIN YJBQ-RELATED"/>
    <property type="match status" value="1"/>
</dbReference>
<dbReference type="NCBIfam" id="TIGR00149">
    <property type="entry name" value="TIGR00149_YjbQ"/>
    <property type="match status" value="1"/>
</dbReference>
<protein>
    <submittedName>
        <fullName evidence="2">UPF0047 protein YjbQ</fullName>
    </submittedName>
</protein>
<organism evidence="2">
    <name type="scientific">hydrothermal vent metagenome</name>
    <dbReference type="NCBI Taxonomy" id="652676"/>
    <lineage>
        <taxon>unclassified sequences</taxon>
        <taxon>metagenomes</taxon>
        <taxon>ecological metagenomes</taxon>
    </lineage>
</organism>
<accession>A0A3B1DD96</accession>
<dbReference type="EMBL" id="UOGG01000089">
    <property type="protein sequence ID" value="VAX29685.1"/>
    <property type="molecule type" value="Genomic_DNA"/>
</dbReference>